<dbReference type="GO" id="GO:0005576">
    <property type="term" value="C:extracellular region"/>
    <property type="evidence" value="ECO:0007669"/>
    <property type="project" value="UniProtKB-SubCell"/>
</dbReference>
<evidence type="ECO:0000256" key="2">
    <source>
        <dbReference type="ARBA" id="ARBA00022525"/>
    </source>
</evidence>
<dbReference type="EMBL" id="GADI01006318">
    <property type="protein sequence ID" value="JAA67490.1"/>
    <property type="molecule type" value="mRNA"/>
</dbReference>
<reference evidence="4" key="1">
    <citation type="submission" date="2012-12" db="EMBL/GenBank/DDBJ databases">
        <title>Identification and characterization of a phenylalanine ammonia-lyase gene family in Isatis indigotica Fort.</title>
        <authorList>
            <person name="Liu Q."/>
            <person name="Chen J."/>
            <person name="Zhou X."/>
            <person name="Di P."/>
            <person name="Xiao Y."/>
            <person name="Xuan H."/>
            <person name="Zhang L."/>
            <person name="Chen W."/>
        </authorList>
    </citation>
    <scope>NUCLEOTIDE SEQUENCE</scope>
    <source>
        <tissue evidence="4">Salivary gland</tissue>
    </source>
</reference>
<evidence type="ECO:0000313" key="4">
    <source>
        <dbReference type="EMBL" id="JAA67490.1"/>
    </source>
</evidence>
<proteinExistence type="evidence at transcript level"/>
<keyword evidence="2" id="KW-0964">Secreted</keyword>
<organism evidence="4">
    <name type="scientific">Ixodes ricinus</name>
    <name type="common">Common tick</name>
    <name type="synonym">Acarus ricinus</name>
    <dbReference type="NCBI Taxonomy" id="34613"/>
    <lineage>
        <taxon>Eukaryota</taxon>
        <taxon>Metazoa</taxon>
        <taxon>Ecdysozoa</taxon>
        <taxon>Arthropoda</taxon>
        <taxon>Chelicerata</taxon>
        <taxon>Arachnida</taxon>
        <taxon>Acari</taxon>
        <taxon>Parasitiformes</taxon>
        <taxon>Ixodida</taxon>
        <taxon>Ixodoidea</taxon>
        <taxon>Ixodidae</taxon>
        <taxon>Ixodinae</taxon>
        <taxon>Ixodes</taxon>
    </lineage>
</organism>
<keyword evidence="3" id="KW-0732">Signal</keyword>
<evidence type="ECO:0000256" key="1">
    <source>
        <dbReference type="ARBA" id="ARBA00004613"/>
    </source>
</evidence>
<protein>
    <submittedName>
        <fullName evidence="4">Putative basic tail protein</fullName>
    </submittedName>
</protein>
<feature type="signal peptide" evidence="3">
    <location>
        <begin position="1"/>
        <end position="20"/>
    </location>
</feature>
<feature type="chain" id="PRO_5005516797" evidence="3">
    <location>
        <begin position="21"/>
        <end position="189"/>
    </location>
</feature>
<dbReference type="Pfam" id="PF07771">
    <property type="entry name" value="TSGP1"/>
    <property type="match status" value="1"/>
</dbReference>
<comment type="subcellular location">
    <subcellularLocation>
        <location evidence="1">Secreted</location>
    </subcellularLocation>
</comment>
<sequence length="189" mass="21023">MLAATFVGVILTCFAGEITCNELEKMGKSVQGCNDNEFHDPGYAKGCKYHCTSGDEGETQIQEKEYRNATVCVEFEDNDDTKLHHVGVCFNGICMDHRTRCPGCTESDLEQRWSSLPELAAEFHRCTTLKQSTAVENCLYVCKDTHDNGKGGYFYGIYDDGNPCKLAEGNEGVCRSGWCYTKDVINPHS</sequence>
<accession>A0A0K8R8M1</accession>
<evidence type="ECO:0000256" key="3">
    <source>
        <dbReference type="SAM" id="SignalP"/>
    </source>
</evidence>
<dbReference type="InterPro" id="IPR011694">
    <property type="entry name" value="Ixonnexin-like"/>
</dbReference>
<name>A0A0K8R8M1_IXORI</name>
<dbReference type="AlphaFoldDB" id="A0A0K8R8M1"/>